<gene>
    <name evidence="3" type="ORF">FK178_02110</name>
</gene>
<dbReference type="SUPFAM" id="SSF52402">
    <property type="entry name" value="Adenine nucleotide alpha hydrolases-like"/>
    <property type="match status" value="2"/>
</dbReference>
<evidence type="ECO:0000313" key="3">
    <source>
        <dbReference type="EMBL" id="QED36579.1"/>
    </source>
</evidence>
<reference evidence="3 4" key="1">
    <citation type="submission" date="2019-08" db="EMBL/GenBank/DDBJ databases">
        <title>Antarcticibacterium arcticum sp. nov., a bacterium isolated from marine sediment of the Canadian Beaufort Sea.</title>
        <authorList>
            <person name="Lee Y.M."/>
            <person name="Baek K."/>
            <person name="Lee D.-H."/>
            <person name="Shin S.C."/>
            <person name="Jin Y.K."/>
            <person name="Park Y."/>
        </authorList>
    </citation>
    <scope>NUCLEOTIDE SEQUENCE [LARGE SCALE GENOMIC DNA]</scope>
    <source>
        <strain evidence="3 4">PAMC 28998</strain>
    </source>
</reference>
<dbReference type="PANTHER" id="PTHR46268:SF6">
    <property type="entry name" value="UNIVERSAL STRESS PROTEIN UP12"/>
    <property type="match status" value="1"/>
</dbReference>
<dbReference type="Pfam" id="PF00582">
    <property type="entry name" value="Usp"/>
    <property type="match status" value="1"/>
</dbReference>
<comment type="similarity">
    <text evidence="1">Belongs to the universal stress protein A family.</text>
</comment>
<dbReference type="PRINTS" id="PR01438">
    <property type="entry name" value="UNVRSLSTRESS"/>
</dbReference>
<dbReference type="CDD" id="cd00293">
    <property type="entry name" value="USP-like"/>
    <property type="match status" value="1"/>
</dbReference>
<dbReference type="EMBL" id="CP042476">
    <property type="protein sequence ID" value="QED36579.1"/>
    <property type="molecule type" value="Genomic_DNA"/>
</dbReference>
<evidence type="ECO:0000259" key="2">
    <source>
        <dbReference type="Pfam" id="PF00582"/>
    </source>
</evidence>
<dbReference type="InterPro" id="IPR006016">
    <property type="entry name" value="UspA"/>
</dbReference>
<evidence type="ECO:0000256" key="1">
    <source>
        <dbReference type="ARBA" id="ARBA00008791"/>
    </source>
</evidence>
<dbReference type="AlphaFoldDB" id="A0A5B8YLI1"/>
<proteinExistence type="inferred from homology"/>
<dbReference type="Proteomes" id="UP000321954">
    <property type="component" value="Chromosome"/>
</dbReference>
<dbReference type="RefSeq" id="WP_146830529.1">
    <property type="nucleotide sequence ID" value="NZ_CP042476.1"/>
</dbReference>
<accession>A0A5B8YLI1</accession>
<dbReference type="KEGG" id="anp:FK178_02110"/>
<dbReference type="InterPro" id="IPR006015">
    <property type="entry name" value="Universal_stress_UspA"/>
</dbReference>
<protein>
    <submittedName>
        <fullName evidence="3">Universal stress protein</fullName>
    </submittedName>
</protein>
<dbReference type="PANTHER" id="PTHR46268">
    <property type="entry name" value="STRESS RESPONSE PROTEIN NHAX"/>
    <property type="match status" value="1"/>
</dbReference>
<dbReference type="OrthoDB" id="9788959at2"/>
<name>A0A5B8YLI1_9FLAO</name>
<organism evidence="3 4">
    <name type="scientific">Antarcticibacterium arcticum</name>
    <dbReference type="NCBI Taxonomy" id="2585771"/>
    <lineage>
        <taxon>Bacteria</taxon>
        <taxon>Pseudomonadati</taxon>
        <taxon>Bacteroidota</taxon>
        <taxon>Flavobacteriia</taxon>
        <taxon>Flavobacteriales</taxon>
        <taxon>Flavobacteriaceae</taxon>
        <taxon>Antarcticibacterium</taxon>
    </lineage>
</organism>
<sequence>MKKILLPTDFSENAFNAIKYAVQLFQNEKCTFFLLNTYTPVLYDSDYILYSPAASLSLDEVYKNNSQSGLEKVKNRIITEYPNDLHSYELIPSFSLLNEEIKEQVQSRNIDLVIMGTQGATGAAQILFGTHTVHAIKRAICPLLAIPSGCDFKTPESILFPTDYDINYTRELLKLLKHLVKENNAKIHILHVFFGYPLEAEQEKSKKILANYFEDVPHQFYSIEKNTVTEGIYEFQEEHEPDVLAMISNKHSFFENLLFRPVINEIGFRVKTPFLVIPSGKFNK</sequence>
<keyword evidence="4" id="KW-1185">Reference proteome</keyword>
<dbReference type="Gene3D" id="3.40.50.620">
    <property type="entry name" value="HUPs"/>
    <property type="match status" value="2"/>
</dbReference>
<feature type="domain" description="UspA" evidence="2">
    <location>
        <begin position="99"/>
        <end position="147"/>
    </location>
</feature>
<evidence type="ECO:0000313" key="4">
    <source>
        <dbReference type="Proteomes" id="UP000321954"/>
    </source>
</evidence>
<dbReference type="InterPro" id="IPR014729">
    <property type="entry name" value="Rossmann-like_a/b/a_fold"/>
</dbReference>